<reference evidence="2" key="2">
    <citation type="submission" date="2023-01" db="EMBL/GenBank/DDBJ databases">
        <authorList>
            <person name="Sun Q."/>
            <person name="Evtushenko L."/>
        </authorList>
    </citation>
    <scope>NUCLEOTIDE SEQUENCE</scope>
    <source>
        <strain evidence="2">VKM B-2484</strain>
    </source>
</reference>
<dbReference type="AlphaFoldDB" id="A0A9W6J3R7"/>
<dbReference type="SUPFAM" id="SSF52141">
    <property type="entry name" value="Uracil-DNA glycosylase-like"/>
    <property type="match status" value="1"/>
</dbReference>
<sequence length="230" mass="25268">MSSRPAGDGGRAARAYLTPMPPDDLDSLLAAIRACRFCVETPRGKPLPHPPRPVLHVGPRARILIAGQAPGTKVHASGQSFTDASGDRLRAWLGIDRATFYDPDRIAVAAMGFCFPGQDAKGGDLPPRRECAGLWHDRLFAARAPFDLVVAVGAASQAYHLKRLGLERFARGGLTGRVERWREIFAARAAPRLLPLPHPSWRNTGWLKRHPWFEAELLPVLRAEVARLLD</sequence>
<protein>
    <submittedName>
        <fullName evidence="2">Uracil-DNA glycosylase</fullName>
    </submittedName>
</protein>
<organism evidence="2 3">
    <name type="scientific">Ancylobacter dichloromethanicus</name>
    <dbReference type="NCBI Taxonomy" id="518825"/>
    <lineage>
        <taxon>Bacteria</taxon>
        <taxon>Pseudomonadati</taxon>
        <taxon>Pseudomonadota</taxon>
        <taxon>Alphaproteobacteria</taxon>
        <taxon>Hyphomicrobiales</taxon>
        <taxon>Xanthobacteraceae</taxon>
        <taxon>Ancylobacter</taxon>
    </lineage>
</organism>
<dbReference type="EMBL" id="BSFJ01000003">
    <property type="protein sequence ID" value="GLK70320.1"/>
    <property type="molecule type" value="Genomic_DNA"/>
</dbReference>
<accession>A0A9W6J3R7</accession>
<dbReference type="SMART" id="SM00987">
    <property type="entry name" value="UreE_C"/>
    <property type="match status" value="1"/>
</dbReference>
<keyword evidence="3" id="KW-1185">Reference proteome</keyword>
<evidence type="ECO:0000313" key="3">
    <source>
        <dbReference type="Proteomes" id="UP001143370"/>
    </source>
</evidence>
<evidence type="ECO:0000259" key="1">
    <source>
        <dbReference type="SMART" id="SM00986"/>
    </source>
</evidence>
<feature type="domain" description="Uracil-DNA glycosylase-like" evidence="1">
    <location>
        <begin position="54"/>
        <end position="222"/>
    </location>
</feature>
<dbReference type="Gene3D" id="3.40.470.10">
    <property type="entry name" value="Uracil-DNA glycosylase-like domain"/>
    <property type="match status" value="1"/>
</dbReference>
<comment type="caution">
    <text evidence="2">The sequence shown here is derived from an EMBL/GenBank/DDBJ whole genome shotgun (WGS) entry which is preliminary data.</text>
</comment>
<dbReference type="CDD" id="cd10033">
    <property type="entry name" value="UDG_like"/>
    <property type="match status" value="1"/>
</dbReference>
<name>A0A9W6J3R7_9HYPH</name>
<dbReference type="SMART" id="SM00986">
    <property type="entry name" value="UDG"/>
    <property type="match status" value="1"/>
</dbReference>
<gene>
    <name evidence="2" type="ORF">GCM10017643_04350</name>
</gene>
<proteinExistence type="predicted"/>
<dbReference type="Pfam" id="PF03167">
    <property type="entry name" value="UDG"/>
    <property type="match status" value="1"/>
</dbReference>
<dbReference type="Proteomes" id="UP001143370">
    <property type="component" value="Unassembled WGS sequence"/>
</dbReference>
<evidence type="ECO:0000313" key="2">
    <source>
        <dbReference type="EMBL" id="GLK70320.1"/>
    </source>
</evidence>
<dbReference type="InterPro" id="IPR036895">
    <property type="entry name" value="Uracil-DNA_glycosylase-like_sf"/>
</dbReference>
<dbReference type="PANTHER" id="PTHR42160:SF1">
    <property type="entry name" value="URACIL-DNA GLYCOSYLASE SUPERFAMILY PROTEIN"/>
    <property type="match status" value="1"/>
</dbReference>
<dbReference type="InterPro" id="IPR005122">
    <property type="entry name" value="Uracil-DNA_glycosylase-like"/>
</dbReference>
<dbReference type="InterPro" id="IPR047124">
    <property type="entry name" value="HI_0220.2"/>
</dbReference>
<reference evidence="2" key="1">
    <citation type="journal article" date="2014" name="Int. J. Syst. Evol. Microbiol.">
        <title>Complete genome sequence of Corynebacterium casei LMG S-19264T (=DSM 44701T), isolated from a smear-ripened cheese.</title>
        <authorList>
            <consortium name="US DOE Joint Genome Institute (JGI-PGF)"/>
            <person name="Walter F."/>
            <person name="Albersmeier A."/>
            <person name="Kalinowski J."/>
            <person name="Ruckert C."/>
        </authorList>
    </citation>
    <scope>NUCLEOTIDE SEQUENCE</scope>
    <source>
        <strain evidence="2">VKM B-2484</strain>
    </source>
</reference>
<dbReference type="PANTHER" id="PTHR42160">
    <property type="entry name" value="URACIL-DNA GLYCOSYLASE SUPERFAMILY PROTEIN"/>
    <property type="match status" value="1"/>
</dbReference>